<evidence type="ECO:0000256" key="3">
    <source>
        <dbReference type="ARBA" id="ARBA00022806"/>
    </source>
</evidence>
<evidence type="ECO:0000256" key="4">
    <source>
        <dbReference type="ARBA" id="ARBA00022840"/>
    </source>
</evidence>
<evidence type="ECO:0000313" key="9">
    <source>
        <dbReference type="EMBL" id="BCA27384.1"/>
    </source>
</evidence>
<dbReference type="InterPro" id="IPR000212">
    <property type="entry name" value="DNA_helicase_UvrD/REP"/>
</dbReference>
<dbReference type="InterPro" id="IPR013986">
    <property type="entry name" value="DExx_box_DNA_helicase_dom_sf"/>
</dbReference>
<gene>
    <name evidence="9" type="ORF">PtoMrB4_13610</name>
</gene>
<evidence type="ECO:0000256" key="6">
    <source>
        <dbReference type="ARBA" id="ARBA00034923"/>
    </source>
</evidence>
<name>A0A679GMZ0_9GAMM</name>
<organism evidence="9 10">
    <name type="scientific">Metapseudomonas otitidis</name>
    <dbReference type="NCBI Taxonomy" id="319939"/>
    <lineage>
        <taxon>Bacteria</taxon>
        <taxon>Pseudomonadati</taxon>
        <taxon>Pseudomonadota</taxon>
        <taxon>Gammaproteobacteria</taxon>
        <taxon>Pseudomonadales</taxon>
        <taxon>Pseudomonadaceae</taxon>
        <taxon>Metapseudomonas</taxon>
    </lineage>
</organism>
<keyword evidence="2 7" id="KW-0378">Hydrolase</keyword>
<proteinExistence type="predicted"/>
<dbReference type="RefSeq" id="WP_172432857.1">
    <property type="nucleotide sequence ID" value="NZ_AP022642.1"/>
</dbReference>
<dbReference type="InterPro" id="IPR027417">
    <property type="entry name" value="P-loop_NTPase"/>
</dbReference>
<dbReference type="GO" id="GO:0000725">
    <property type="term" value="P:recombinational repair"/>
    <property type="evidence" value="ECO:0007669"/>
    <property type="project" value="TreeGrafter"/>
</dbReference>
<feature type="binding site" evidence="7">
    <location>
        <begin position="24"/>
        <end position="31"/>
    </location>
    <ligand>
        <name>ATP</name>
        <dbReference type="ChEBI" id="CHEBI:30616"/>
    </ligand>
</feature>
<dbReference type="GeneID" id="57396577"/>
<evidence type="ECO:0000256" key="2">
    <source>
        <dbReference type="ARBA" id="ARBA00022801"/>
    </source>
</evidence>
<evidence type="ECO:0000259" key="8">
    <source>
        <dbReference type="PROSITE" id="PS51198"/>
    </source>
</evidence>
<dbReference type="GO" id="GO:0005524">
    <property type="term" value="F:ATP binding"/>
    <property type="evidence" value="ECO:0007669"/>
    <property type="project" value="UniProtKB-UniRule"/>
</dbReference>
<keyword evidence="5" id="KW-0238">DNA-binding</keyword>
<keyword evidence="4 7" id="KW-0067">ATP-binding</keyword>
<evidence type="ECO:0000313" key="10">
    <source>
        <dbReference type="Proteomes" id="UP000501237"/>
    </source>
</evidence>
<dbReference type="GO" id="GO:0003677">
    <property type="term" value="F:DNA binding"/>
    <property type="evidence" value="ECO:0007669"/>
    <property type="project" value="UniProtKB-KW"/>
</dbReference>
<dbReference type="GO" id="GO:0043138">
    <property type="term" value="F:3'-5' DNA helicase activity"/>
    <property type="evidence" value="ECO:0007669"/>
    <property type="project" value="TreeGrafter"/>
</dbReference>
<protein>
    <recommendedName>
        <fullName evidence="6">DNA 3'-5' helicase II</fullName>
    </recommendedName>
</protein>
<evidence type="ECO:0000256" key="1">
    <source>
        <dbReference type="ARBA" id="ARBA00022741"/>
    </source>
</evidence>
<keyword evidence="3 7" id="KW-0347">Helicase</keyword>
<dbReference type="PANTHER" id="PTHR11070:SF2">
    <property type="entry name" value="ATP-DEPENDENT DNA HELICASE SRS2"/>
    <property type="match status" value="1"/>
</dbReference>
<feature type="domain" description="UvrD-like helicase ATP-binding" evidence="8">
    <location>
        <begin position="3"/>
        <end position="287"/>
    </location>
</feature>
<dbReference type="PROSITE" id="PS51198">
    <property type="entry name" value="UVRD_HELICASE_ATP_BIND"/>
    <property type="match status" value="1"/>
</dbReference>
<dbReference type="Pfam" id="PF00580">
    <property type="entry name" value="UvrD-helicase"/>
    <property type="match status" value="1"/>
</dbReference>
<dbReference type="Gene3D" id="3.40.50.300">
    <property type="entry name" value="P-loop containing nucleotide triphosphate hydrolases"/>
    <property type="match status" value="1"/>
</dbReference>
<dbReference type="GO" id="GO:0016787">
    <property type="term" value="F:hydrolase activity"/>
    <property type="evidence" value="ECO:0007669"/>
    <property type="project" value="UniProtKB-UniRule"/>
</dbReference>
<dbReference type="SUPFAM" id="SSF52540">
    <property type="entry name" value="P-loop containing nucleoside triphosphate hydrolases"/>
    <property type="match status" value="1"/>
</dbReference>
<reference evidence="9 10" key="1">
    <citation type="journal article" date="2020" name="Microbiol. Resour. Announc.">
        <title>Complete genome sequence of Pseudomonas otitidis strain MrB4, isolated from Lake Biwa in Japan.</title>
        <authorList>
            <person name="Miyazaki K."/>
            <person name="Hase E."/>
            <person name="Maruya T."/>
        </authorList>
    </citation>
    <scope>NUCLEOTIDE SEQUENCE [LARGE SCALE GENOMIC DNA]</scope>
    <source>
        <strain evidence="9 10">MrB4</strain>
    </source>
</reference>
<keyword evidence="1 7" id="KW-0547">Nucleotide-binding</keyword>
<dbReference type="EMBL" id="AP022642">
    <property type="protein sequence ID" value="BCA27384.1"/>
    <property type="molecule type" value="Genomic_DNA"/>
</dbReference>
<dbReference type="Proteomes" id="UP000501237">
    <property type="component" value="Chromosome"/>
</dbReference>
<dbReference type="PANTHER" id="PTHR11070">
    <property type="entry name" value="UVRD / RECB / PCRA DNA HELICASE FAMILY MEMBER"/>
    <property type="match status" value="1"/>
</dbReference>
<dbReference type="Gene3D" id="1.10.10.160">
    <property type="match status" value="1"/>
</dbReference>
<dbReference type="KEGG" id="poj:PtoMrB4_13610"/>
<dbReference type="AlphaFoldDB" id="A0A679GMZ0"/>
<sequence>MTFPTHEQQAYIGASLNEHVYLRACPGSGKTEVVAAMIAKATREWQRSPSGIAVLTFCNSATDELKDRLYEHLGDALPHPHCVSTFDSFLLNHVVGNIATHLTGYPGRDGDYRIRLLDKASNIYLTRTKIGERKISACKYDYDMVTRRFEFTTGDRTDAKLNAVEQSPEIIDDLTETKRRFWRGGFATYRDIDMLALMALRDVAFEDYFAKVVRRFPVVIVDECQDLSVEQLSIVRQLARRGMKFHFVGDLNQSIYGFRKSDPARVRKLLEELKFTEYALTANWRSGQAIVDLCSDLLRVSRSAGNPDIEPLKPLLIQYQECPSELTPKITELTHAYQNVVVVARGHTTLQRFTRGASELSAIEELALSCVLIESRNLEEVRQALKSFAEWLASKLSFEVSPGSLSCPIQVESKLEWRQFIFQCLKFLSGSGASNLDLTWKEWAAQTKRVIQTLPGQPFVPLSIVRLLEGLRDMSLSAPAGKGAEVVAEQLLQLGQQPLSNYRVATIHQVKGESHDATVLLSSLRTGFQGHWKDWLQDPLSEAARFAYVASSRPRHLLIWGVKALKPDERDRIAELGFEIVD</sequence>
<accession>A0A679GMZ0</accession>
<evidence type="ECO:0000256" key="7">
    <source>
        <dbReference type="PROSITE-ProRule" id="PRU00560"/>
    </source>
</evidence>
<dbReference type="InterPro" id="IPR014016">
    <property type="entry name" value="UvrD-like_ATP-bd"/>
</dbReference>
<evidence type="ECO:0000256" key="5">
    <source>
        <dbReference type="ARBA" id="ARBA00023125"/>
    </source>
</evidence>